<dbReference type="InterPro" id="IPR029058">
    <property type="entry name" value="AB_hydrolase_fold"/>
</dbReference>
<evidence type="ECO:0000259" key="2">
    <source>
        <dbReference type="Pfam" id="PF00561"/>
    </source>
</evidence>
<feature type="domain" description="AB hydrolase-1" evidence="2">
    <location>
        <begin position="13"/>
        <end position="133"/>
    </location>
</feature>
<dbReference type="Gene3D" id="3.40.50.1820">
    <property type="entry name" value="alpha/beta hydrolase"/>
    <property type="match status" value="1"/>
</dbReference>
<dbReference type="AlphaFoldDB" id="A0A7X0VAJ1"/>
<gene>
    <name evidence="3" type="ORF">H5V45_08735</name>
</gene>
<dbReference type="Pfam" id="PF00561">
    <property type="entry name" value="Abhydrolase_1"/>
    <property type="match status" value="1"/>
</dbReference>
<sequence length="248" mass="26661">MTDLHHRLEGSGPTVVLLHAGVADLRMWDTQVAELVPGHAVLRLDLRGYGSTPLEPGTSYSDAEDVLALLDELGIDRFALVGASYGGYVAQQVASAVPERLDALVLLDAPADLAEPDPALRALWQEEGRLLVAGDLDGATDLNVATWVGPDADDDARALVWKMQRAAFAHQVPAGDVENRELPIDLAAITCPTTVVVGAHDLEFFRENARELVAALPRAELVELPWALHLPSLERPFETAHLVRAALG</sequence>
<protein>
    <submittedName>
        <fullName evidence="3">Alpha/beta fold hydrolase</fullName>
    </submittedName>
</protein>
<evidence type="ECO:0000313" key="3">
    <source>
        <dbReference type="EMBL" id="MBB6627405.1"/>
    </source>
</evidence>
<dbReference type="PRINTS" id="PR00111">
    <property type="entry name" value="ABHYDROLASE"/>
</dbReference>
<dbReference type="Proteomes" id="UP000523955">
    <property type="component" value="Unassembled WGS sequence"/>
</dbReference>
<keyword evidence="4" id="KW-1185">Reference proteome</keyword>
<dbReference type="PANTHER" id="PTHR43798:SF31">
    <property type="entry name" value="AB HYDROLASE SUPERFAMILY PROTEIN YCLE"/>
    <property type="match status" value="1"/>
</dbReference>
<reference evidence="3 4" key="1">
    <citation type="submission" date="2020-08" db="EMBL/GenBank/DDBJ databases">
        <authorList>
            <person name="Seo M.-J."/>
        </authorList>
    </citation>
    <scope>NUCLEOTIDE SEQUENCE [LARGE SCALE GENOMIC DNA]</scope>
    <source>
        <strain evidence="3 4">KIGAM211</strain>
    </source>
</reference>
<dbReference type="PANTHER" id="PTHR43798">
    <property type="entry name" value="MONOACYLGLYCEROL LIPASE"/>
    <property type="match status" value="1"/>
</dbReference>
<dbReference type="GO" id="GO:0016787">
    <property type="term" value="F:hydrolase activity"/>
    <property type="evidence" value="ECO:0007669"/>
    <property type="project" value="UniProtKB-KW"/>
</dbReference>
<keyword evidence="1 3" id="KW-0378">Hydrolase</keyword>
<proteinExistence type="predicted"/>
<organism evidence="3 4">
    <name type="scientific">Nocardioides luti</name>
    <dbReference type="NCBI Taxonomy" id="2761101"/>
    <lineage>
        <taxon>Bacteria</taxon>
        <taxon>Bacillati</taxon>
        <taxon>Actinomycetota</taxon>
        <taxon>Actinomycetes</taxon>
        <taxon>Propionibacteriales</taxon>
        <taxon>Nocardioidaceae</taxon>
        <taxon>Nocardioides</taxon>
    </lineage>
</organism>
<dbReference type="RefSeq" id="WP_185252568.1">
    <property type="nucleotide sequence ID" value="NZ_JACKXE010000001.1"/>
</dbReference>
<name>A0A7X0VAJ1_9ACTN</name>
<evidence type="ECO:0000313" key="4">
    <source>
        <dbReference type="Proteomes" id="UP000523955"/>
    </source>
</evidence>
<comment type="caution">
    <text evidence="3">The sequence shown here is derived from an EMBL/GenBank/DDBJ whole genome shotgun (WGS) entry which is preliminary data.</text>
</comment>
<dbReference type="InterPro" id="IPR050266">
    <property type="entry name" value="AB_hydrolase_sf"/>
</dbReference>
<dbReference type="GO" id="GO:0016020">
    <property type="term" value="C:membrane"/>
    <property type="evidence" value="ECO:0007669"/>
    <property type="project" value="TreeGrafter"/>
</dbReference>
<dbReference type="EMBL" id="JACKXE010000001">
    <property type="protein sequence ID" value="MBB6627405.1"/>
    <property type="molecule type" value="Genomic_DNA"/>
</dbReference>
<accession>A0A7X0VAJ1</accession>
<evidence type="ECO:0000256" key="1">
    <source>
        <dbReference type="ARBA" id="ARBA00022801"/>
    </source>
</evidence>
<dbReference type="InterPro" id="IPR000073">
    <property type="entry name" value="AB_hydrolase_1"/>
</dbReference>
<dbReference type="SUPFAM" id="SSF53474">
    <property type="entry name" value="alpha/beta-Hydrolases"/>
    <property type="match status" value="1"/>
</dbReference>